<sequence>MLPPICHPHLIPYQFHHFPNVLLLQGFSYAFLTIQEMLL</sequence>
<organism evidence="3">
    <name type="scientific">Brugia timori</name>
    <dbReference type="NCBI Taxonomy" id="42155"/>
    <lineage>
        <taxon>Eukaryota</taxon>
        <taxon>Metazoa</taxon>
        <taxon>Ecdysozoa</taxon>
        <taxon>Nematoda</taxon>
        <taxon>Chromadorea</taxon>
        <taxon>Rhabditida</taxon>
        <taxon>Spirurina</taxon>
        <taxon>Spiruromorpha</taxon>
        <taxon>Filarioidea</taxon>
        <taxon>Onchocercidae</taxon>
        <taxon>Brugia</taxon>
    </lineage>
</organism>
<gene>
    <name evidence="1" type="ORF">BTMF_LOCUS15265</name>
</gene>
<evidence type="ECO:0000313" key="2">
    <source>
        <dbReference type="Proteomes" id="UP000280834"/>
    </source>
</evidence>
<keyword evidence="2" id="KW-1185">Reference proteome</keyword>
<dbReference type="WBParaSite" id="BTMF_0001729801-mRNA-1">
    <property type="protein sequence ID" value="BTMF_0001729801-mRNA-1"/>
    <property type="gene ID" value="BTMF_0001729801"/>
</dbReference>
<protein>
    <submittedName>
        <fullName evidence="1 3">Uncharacterized protein</fullName>
    </submittedName>
</protein>
<evidence type="ECO:0000313" key="3">
    <source>
        <dbReference type="WBParaSite" id="BTMF_0001729801-mRNA-1"/>
    </source>
</evidence>
<proteinExistence type="predicted"/>
<evidence type="ECO:0000313" key="1">
    <source>
        <dbReference type="EMBL" id="VDO53271.1"/>
    </source>
</evidence>
<name>A0A0R3RB79_9BILA</name>
<dbReference type="AlphaFoldDB" id="A0A0R3RB79"/>
<dbReference type="Proteomes" id="UP000280834">
    <property type="component" value="Unassembled WGS sequence"/>
</dbReference>
<accession>A0A0R3RB79</accession>
<dbReference type="EMBL" id="UZAG01022321">
    <property type="protein sequence ID" value="VDO53271.1"/>
    <property type="molecule type" value="Genomic_DNA"/>
</dbReference>
<reference evidence="3" key="1">
    <citation type="submission" date="2017-02" db="UniProtKB">
        <authorList>
            <consortium name="WormBaseParasite"/>
        </authorList>
    </citation>
    <scope>IDENTIFICATION</scope>
</reference>
<reference evidence="1 2" key="2">
    <citation type="submission" date="2018-11" db="EMBL/GenBank/DDBJ databases">
        <authorList>
            <consortium name="Pathogen Informatics"/>
        </authorList>
    </citation>
    <scope>NUCLEOTIDE SEQUENCE [LARGE SCALE GENOMIC DNA]</scope>
</reference>